<dbReference type="AlphaFoldDB" id="A0A1I4VSD6"/>
<dbReference type="Pfam" id="PF04311">
    <property type="entry name" value="DUF459"/>
    <property type="match status" value="1"/>
</dbReference>
<feature type="signal peptide" evidence="1">
    <location>
        <begin position="1"/>
        <end position="26"/>
    </location>
</feature>
<proteinExistence type="predicted"/>
<evidence type="ECO:0008006" key="4">
    <source>
        <dbReference type="Google" id="ProtNLM"/>
    </source>
</evidence>
<dbReference type="Proteomes" id="UP000233491">
    <property type="component" value="Unassembled WGS sequence"/>
</dbReference>
<reference evidence="2 3" key="1">
    <citation type="submission" date="2017-12" db="EMBL/GenBank/DDBJ databases">
        <title>Anaerobic carbon monoxide metabolism by Pleomorphomonas carboxyditropha sp. nov., a new mesophilic hydrogenogenic carboxidotroph.</title>
        <authorList>
            <person name="Esquivel-Elizondo S."/>
            <person name="Krajmalnik-Brown R."/>
        </authorList>
    </citation>
    <scope>NUCLEOTIDE SEQUENCE [LARGE SCALE GENOMIC DNA]</scope>
    <source>
        <strain evidence="2 3">R5-392</strain>
    </source>
</reference>
<keyword evidence="1" id="KW-0732">Signal</keyword>
<evidence type="ECO:0000313" key="2">
    <source>
        <dbReference type="EMBL" id="PKR89346.1"/>
    </source>
</evidence>
<dbReference type="GO" id="GO:0016788">
    <property type="term" value="F:hydrolase activity, acting on ester bonds"/>
    <property type="evidence" value="ECO:0007669"/>
    <property type="project" value="UniProtKB-ARBA"/>
</dbReference>
<organism evidence="2 3">
    <name type="scientific">Pleomorphomonas diazotrophica</name>
    <dbReference type="NCBI Taxonomy" id="1166257"/>
    <lineage>
        <taxon>Bacteria</taxon>
        <taxon>Pseudomonadati</taxon>
        <taxon>Pseudomonadota</taxon>
        <taxon>Alphaproteobacteria</taxon>
        <taxon>Hyphomicrobiales</taxon>
        <taxon>Pleomorphomonadaceae</taxon>
        <taxon>Pleomorphomonas</taxon>
    </lineage>
</organism>
<evidence type="ECO:0000313" key="3">
    <source>
        <dbReference type="Proteomes" id="UP000233491"/>
    </source>
</evidence>
<sequence>MALRRAKALTVLVAAAVIAAAPAAHAQQRIIIQRGTQVEVIEPPRDNRPFLMRLFGLGQPEPVAPAPGVRVLKAPPPGQRKAARPAVIKPQNPKKDDARVVLVIGDRLAADLGRGLDVAFADRPDIRIETKTAEDAGLASTGDIDWKAFLEARLTEKPRPVAVVAMIGRADGRPIELPDRMVDFPSPDWETIYKARLNELMRVVREHAVPFQWVGLVPVASQQATNDVTYIDGVIRDEASEKGTTYIDVWEPFSQNGAFVASGPDLDGQVRQLRLKDGVGFTRSGARKLAFYVQQSLGSALDVAAPTANLMQQVSGDGLVMLLNDPGAAGEDKLITAADLTPPKPGTPLHRLVVEGLPLDPVPGRYGSTAVR</sequence>
<dbReference type="RefSeq" id="WP_101289120.1">
    <property type="nucleotide sequence ID" value="NZ_FOUQ01000013.1"/>
</dbReference>
<protein>
    <recommendedName>
        <fullName evidence="4">DUF459 domain-containing protein</fullName>
    </recommendedName>
</protein>
<dbReference type="Gene3D" id="3.40.50.1110">
    <property type="entry name" value="SGNH hydrolase"/>
    <property type="match status" value="1"/>
</dbReference>
<evidence type="ECO:0000256" key="1">
    <source>
        <dbReference type="SAM" id="SignalP"/>
    </source>
</evidence>
<dbReference type="InterPro" id="IPR007407">
    <property type="entry name" value="DUF459"/>
</dbReference>
<dbReference type="InterPro" id="IPR036514">
    <property type="entry name" value="SGNH_hydro_sf"/>
</dbReference>
<accession>A0A1I4VSD6</accession>
<name>A0A1I4VSD6_9HYPH</name>
<dbReference type="SUPFAM" id="SSF52266">
    <property type="entry name" value="SGNH hydrolase"/>
    <property type="match status" value="1"/>
</dbReference>
<comment type="caution">
    <text evidence="2">The sequence shown here is derived from an EMBL/GenBank/DDBJ whole genome shotgun (WGS) entry which is preliminary data.</text>
</comment>
<feature type="chain" id="PRO_5015065831" description="DUF459 domain-containing protein" evidence="1">
    <location>
        <begin position="27"/>
        <end position="372"/>
    </location>
</feature>
<gene>
    <name evidence="2" type="ORF">CXZ10_10550</name>
</gene>
<dbReference type="OrthoDB" id="9805649at2"/>
<keyword evidence="3" id="KW-1185">Reference proteome</keyword>
<dbReference type="EMBL" id="PJNW01000006">
    <property type="protein sequence ID" value="PKR89346.1"/>
    <property type="molecule type" value="Genomic_DNA"/>
</dbReference>